<dbReference type="PANTHER" id="PTHR43252">
    <property type="entry name" value="TRANSCRIPTIONAL REGULATOR YQJI"/>
    <property type="match status" value="1"/>
</dbReference>
<dbReference type="eggNOG" id="arCOG00002">
    <property type="taxonomic scope" value="Archaea"/>
</dbReference>
<dbReference type="InterPro" id="IPR005149">
    <property type="entry name" value="Tscrpt_reg_PadR_N"/>
</dbReference>
<evidence type="ECO:0000313" key="2">
    <source>
        <dbReference type="EMBL" id="ABN70532.1"/>
    </source>
</evidence>
<dbReference type="InterPro" id="IPR036388">
    <property type="entry name" value="WH-like_DNA-bd_sf"/>
</dbReference>
<reference evidence="2 3" key="2">
    <citation type="journal article" date="2009" name="Stand. Genomic Sci.">
        <title>Complete genome sequence of Staphylothermus marinus Stetter and Fiala 1986 type strain F1.</title>
        <authorList>
            <person name="Anderson I.J."/>
            <person name="Sun H."/>
            <person name="Lapidus A."/>
            <person name="Copeland A."/>
            <person name="Glavina Del Rio T."/>
            <person name="Tice H."/>
            <person name="Dalin E."/>
            <person name="Lucas S."/>
            <person name="Barry K."/>
            <person name="Land M."/>
            <person name="Richardson P."/>
            <person name="Huber H."/>
            <person name="Kyrpides N.C."/>
        </authorList>
    </citation>
    <scope>NUCLEOTIDE SEQUENCE [LARGE SCALE GENOMIC DNA]</scope>
    <source>
        <strain evidence="3">ATCC 43588 / DSM 3639 / JCM 9404 / F1</strain>
    </source>
</reference>
<dbReference type="KEGG" id="smr:Smar_1442"/>
<reference evidence="3" key="1">
    <citation type="journal article" date="2009" name="BMC Genomics">
        <title>The complete genome sequence of Staphylothermus marinus reveals differences in sulfur metabolism among heterotrophic Crenarchaeota.</title>
        <authorList>
            <person name="Anderson I.J."/>
            <person name="Dharmarajan L."/>
            <person name="Rodriguez J."/>
            <person name="Hooper S."/>
            <person name="Porat I."/>
            <person name="Ulrich L.E."/>
            <person name="Elkins J.G."/>
            <person name="Mavromatis K."/>
            <person name="Sun H."/>
            <person name="Land M."/>
            <person name="Lapidus A."/>
            <person name="Lucas S."/>
            <person name="Barry K."/>
            <person name="Huber H."/>
            <person name="Zhulin I.B."/>
            <person name="Whitman W.B."/>
            <person name="Mukhopadhyay B."/>
            <person name="Woese C."/>
            <person name="Bristow J."/>
            <person name="Kyrpides N."/>
        </authorList>
    </citation>
    <scope>NUCLEOTIDE SEQUENCE [LARGE SCALE GENOMIC DNA]</scope>
    <source>
        <strain evidence="3">ATCC 43588 / DSM 3639 / JCM 9404 / F1</strain>
    </source>
</reference>
<evidence type="ECO:0000313" key="3">
    <source>
        <dbReference type="Proteomes" id="UP000000254"/>
    </source>
</evidence>
<dbReference type="SUPFAM" id="SSF46785">
    <property type="entry name" value="Winged helix' DNA-binding domain"/>
    <property type="match status" value="1"/>
</dbReference>
<feature type="domain" description="Transcription regulator PadR N-terminal" evidence="1">
    <location>
        <begin position="15"/>
        <end position="89"/>
    </location>
</feature>
<dbReference type="RefSeq" id="WP_011839726.1">
    <property type="nucleotide sequence ID" value="NC_009033.1"/>
</dbReference>
<dbReference type="AlphaFoldDB" id="A3DPH2"/>
<proteinExistence type="predicted"/>
<dbReference type="EMBL" id="CP000575">
    <property type="protein sequence ID" value="ABN70532.1"/>
    <property type="molecule type" value="Genomic_DNA"/>
</dbReference>
<dbReference type="InterPro" id="IPR036390">
    <property type="entry name" value="WH_DNA-bd_sf"/>
</dbReference>
<dbReference type="PANTHER" id="PTHR43252:SF2">
    <property type="entry name" value="TRANSCRIPTION REGULATOR, PADR-LIKE FAMILY"/>
    <property type="match status" value="1"/>
</dbReference>
<name>A3DPH2_STAMF</name>
<dbReference type="GeneID" id="4906950"/>
<protein>
    <submittedName>
        <fullName evidence="2">Transcriptional regulator PadR family protein</fullName>
    </submittedName>
</protein>
<dbReference type="HOGENOM" id="CLU_1850720_0_0_2"/>
<gene>
    <name evidence="2" type="ordered locus">Smar_1442</name>
</gene>
<organism evidence="2 3">
    <name type="scientific">Staphylothermus marinus (strain ATCC 43588 / DSM 3639 / JCM 9404 / F1)</name>
    <dbReference type="NCBI Taxonomy" id="399550"/>
    <lineage>
        <taxon>Archaea</taxon>
        <taxon>Thermoproteota</taxon>
        <taxon>Thermoprotei</taxon>
        <taxon>Desulfurococcales</taxon>
        <taxon>Desulfurococcaceae</taxon>
        <taxon>Staphylothermus</taxon>
    </lineage>
</organism>
<keyword evidence="3" id="KW-1185">Reference proteome</keyword>
<dbReference type="Proteomes" id="UP000000254">
    <property type="component" value="Chromosome"/>
</dbReference>
<accession>A3DPH2</accession>
<evidence type="ECO:0000259" key="1">
    <source>
        <dbReference type="Pfam" id="PF03551"/>
    </source>
</evidence>
<dbReference type="Pfam" id="PF03551">
    <property type="entry name" value="PadR"/>
    <property type="match status" value="1"/>
</dbReference>
<dbReference type="Gene3D" id="1.10.10.10">
    <property type="entry name" value="Winged helix-like DNA-binding domain superfamily/Winged helix DNA-binding domain"/>
    <property type="match status" value="1"/>
</dbReference>
<sequence>MQAKKKFRSVFKIKVLGIIIKNKEIHGYGIYKELLSLIHGLELIEKPSIGTIYRILNELLEEGYIEEKIQYKGKRKIILYHPTPKGINEFLRISKAFLTKTLIGLKLVISAINSIDEKQPVIDEIRDRLKRIHNITST</sequence>